<accession>A0A942YN74</accession>
<dbReference type="PROSITE" id="PS51273">
    <property type="entry name" value="GATASE_TYPE_1"/>
    <property type="match status" value="1"/>
</dbReference>
<comment type="catalytic activity">
    <reaction evidence="6 10">
        <text>aldehydo-D-ribose 5-phosphate + D-glyceraldehyde 3-phosphate + L-glutamine = pyridoxal 5'-phosphate + L-glutamate + phosphate + 3 H2O + H(+)</text>
        <dbReference type="Rhea" id="RHEA:31507"/>
        <dbReference type="ChEBI" id="CHEBI:15377"/>
        <dbReference type="ChEBI" id="CHEBI:15378"/>
        <dbReference type="ChEBI" id="CHEBI:29985"/>
        <dbReference type="ChEBI" id="CHEBI:43474"/>
        <dbReference type="ChEBI" id="CHEBI:58273"/>
        <dbReference type="ChEBI" id="CHEBI:58359"/>
        <dbReference type="ChEBI" id="CHEBI:59776"/>
        <dbReference type="ChEBI" id="CHEBI:597326"/>
        <dbReference type="EC" id="4.3.3.6"/>
    </reaction>
</comment>
<feature type="active site" description="Charge relay system" evidence="10 11">
    <location>
        <position position="170"/>
    </location>
</feature>
<dbReference type="PROSITE" id="PS51130">
    <property type="entry name" value="PDXT_SNO_2"/>
    <property type="match status" value="1"/>
</dbReference>
<comment type="subunit">
    <text evidence="9 10">In the presence of PdxS, forms a dodecamer of heterodimers. Only shows activity in the heterodimer.</text>
</comment>
<dbReference type="Pfam" id="PF01174">
    <property type="entry name" value="SNO"/>
    <property type="match status" value="1"/>
</dbReference>
<dbReference type="CDD" id="cd01749">
    <property type="entry name" value="GATase1_PB"/>
    <property type="match status" value="1"/>
</dbReference>
<evidence type="ECO:0000256" key="7">
    <source>
        <dbReference type="ARBA" id="ARBA00049534"/>
    </source>
</evidence>
<dbReference type="AlphaFoldDB" id="A0A942YN74"/>
<dbReference type="GO" id="GO:0042823">
    <property type="term" value="P:pyridoxal phosphate biosynthetic process"/>
    <property type="evidence" value="ECO:0007669"/>
    <property type="project" value="UniProtKB-UniRule"/>
</dbReference>
<comment type="pathway">
    <text evidence="10">Cofactor biosynthesis; pyridoxal 5'-phosphate biosynthesis.</text>
</comment>
<dbReference type="FunFam" id="3.40.50.880:FF:000010">
    <property type="entry name" value="uncharacterized protein LOC100176842 isoform X2"/>
    <property type="match status" value="1"/>
</dbReference>
<dbReference type="PIRSF" id="PIRSF005639">
    <property type="entry name" value="Glut_amidoT_SNO"/>
    <property type="match status" value="1"/>
</dbReference>
<evidence type="ECO:0000256" key="12">
    <source>
        <dbReference type="PIRSR" id="PIRSR005639-2"/>
    </source>
</evidence>
<dbReference type="Proteomes" id="UP000682713">
    <property type="component" value="Unassembled WGS sequence"/>
</dbReference>
<evidence type="ECO:0000256" key="11">
    <source>
        <dbReference type="PIRSR" id="PIRSR005639-1"/>
    </source>
</evidence>
<evidence type="ECO:0000256" key="8">
    <source>
        <dbReference type="ARBA" id="ARBA00054599"/>
    </source>
</evidence>
<keyword evidence="14" id="KW-1185">Reference proteome</keyword>
<evidence type="ECO:0000256" key="4">
    <source>
        <dbReference type="ARBA" id="ARBA00022962"/>
    </source>
</evidence>
<keyword evidence="5 10" id="KW-0456">Lyase</keyword>
<dbReference type="EC" id="4.3.3.6" evidence="10"/>
<comment type="catalytic activity">
    <reaction evidence="7 10">
        <text>L-glutamine + H2O = L-glutamate + NH4(+)</text>
        <dbReference type="Rhea" id="RHEA:15889"/>
        <dbReference type="ChEBI" id="CHEBI:15377"/>
        <dbReference type="ChEBI" id="CHEBI:28938"/>
        <dbReference type="ChEBI" id="CHEBI:29985"/>
        <dbReference type="ChEBI" id="CHEBI:58359"/>
        <dbReference type="EC" id="3.5.1.2"/>
    </reaction>
</comment>
<dbReference type="InterPro" id="IPR021196">
    <property type="entry name" value="PdxT/SNO_CS"/>
</dbReference>
<evidence type="ECO:0000256" key="5">
    <source>
        <dbReference type="ARBA" id="ARBA00023239"/>
    </source>
</evidence>
<dbReference type="GO" id="GO:0036381">
    <property type="term" value="F:pyridoxal 5'-phosphate synthase (glutamine hydrolysing) activity"/>
    <property type="evidence" value="ECO:0007669"/>
    <property type="project" value="UniProtKB-UniRule"/>
</dbReference>
<comment type="similarity">
    <text evidence="1 10">Belongs to the glutaminase PdxT/SNO family.</text>
</comment>
<feature type="active site" description="Charge relay system" evidence="10 11">
    <location>
        <position position="172"/>
    </location>
</feature>
<name>A0A942YN74_9BACI</name>
<protein>
    <recommendedName>
        <fullName evidence="10">Pyridoxal 5'-phosphate synthase subunit PdxT</fullName>
        <ecNumber evidence="10">4.3.3.6</ecNumber>
    </recommendedName>
    <alternativeName>
        <fullName evidence="10">Pdx2</fullName>
    </alternativeName>
    <alternativeName>
        <fullName evidence="10">Pyridoxal 5'-phosphate synthase glutaminase subunit</fullName>
        <ecNumber evidence="10">3.5.1.2</ecNumber>
    </alternativeName>
</protein>
<dbReference type="NCBIfam" id="TIGR03800">
    <property type="entry name" value="PLP_synth_Pdx2"/>
    <property type="match status" value="1"/>
</dbReference>
<evidence type="ECO:0000256" key="6">
    <source>
        <dbReference type="ARBA" id="ARBA00047992"/>
    </source>
</evidence>
<dbReference type="PANTHER" id="PTHR31559">
    <property type="entry name" value="PYRIDOXAL 5'-PHOSPHATE SYNTHASE SUBUNIT SNO"/>
    <property type="match status" value="1"/>
</dbReference>
<comment type="caution">
    <text evidence="13">The sequence shown here is derived from an EMBL/GenBank/DDBJ whole genome shotgun (WGS) entry which is preliminary data.</text>
</comment>
<keyword evidence="2 10" id="KW-0378">Hydrolase</keyword>
<dbReference type="SUPFAM" id="SSF52317">
    <property type="entry name" value="Class I glutamine amidotransferase-like"/>
    <property type="match status" value="1"/>
</dbReference>
<evidence type="ECO:0000313" key="14">
    <source>
        <dbReference type="Proteomes" id="UP000682713"/>
    </source>
</evidence>
<dbReference type="HAMAP" id="MF_01615">
    <property type="entry name" value="PdxT"/>
    <property type="match status" value="1"/>
</dbReference>
<reference evidence="13 14" key="1">
    <citation type="submission" date="2021-05" db="EMBL/GenBank/DDBJ databases">
        <title>Novel Bacillus species.</title>
        <authorList>
            <person name="Liu G."/>
        </authorList>
    </citation>
    <scope>NUCLEOTIDE SEQUENCE [LARGE SCALE GENOMIC DNA]</scope>
    <source>
        <strain evidence="13 14">FJAT-49732</strain>
    </source>
</reference>
<evidence type="ECO:0000256" key="10">
    <source>
        <dbReference type="HAMAP-Rule" id="MF_01615"/>
    </source>
</evidence>
<dbReference type="GO" id="GO:0005829">
    <property type="term" value="C:cytosol"/>
    <property type="evidence" value="ECO:0007669"/>
    <property type="project" value="TreeGrafter"/>
</dbReference>
<gene>
    <name evidence="10 13" type="primary">pdxT</name>
    <name evidence="13" type="ORF">KHA93_17565</name>
</gene>
<comment type="function">
    <text evidence="8 10">Catalyzes the hydrolysis of glutamine to glutamate and ammonia as part of the biosynthesis of pyridoxal 5'-phosphate. The resulting ammonia molecule is channeled to the active site of PdxS.</text>
</comment>
<dbReference type="GO" id="GO:1903600">
    <property type="term" value="C:glutaminase complex"/>
    <property type="evidence" value="ECO:0007669"/>
    <property type="project" value="TreeGrafter"/>
</dbReference>
<dbReference type="RefSeq" id="WP_213111914.1">
    <property type="nucleotide sequence ID" value="NZ_JAGYPJ010000001.1"/>
</dbReference>
<dbReference type="PANTHER" id="PTHR31559:SF0">
    <property type="entry name" value="PYRIDOXAL 5'-PHOSPHATE SYNTHASE SUBUNIT SNO1-RELATED"/>
    <property type="match status" value="1"/>
</dbReference>
<feature type="binding site" evidence="10 12">
    <location>
        <begin position="47"/>
        <end position="49"/>
    </location>
    <ligand>
        <name>L-glutamine</name>
        <dbReference type="ChEBI" id="CHEBI:58359"/>
    </ligand>
</feature>
<dbReference type="GO" id="GO:0008614">
    <property type="term" value="P:pyridoxine metabolic process"/>
    <property type="evidence" value="ECO:0007669"/>
    <property type="project" value="TreeGrafter"/>
</dbReference>
<dbReference type="PROSITE" id="PS01236">
    <property type="entry name" value="PDXT_SNO_1"/>
    <property type="match status" value="1"/>
</dbReference>
<evidence type="ECO:0000256" key="9">
    <source>
        <dbReference type="ARBA" id="ARBA00064749"/>
    </source>
</evidence>
<evidence type="ECO:0000313" key="13">
    <source>
        <dbReference type="EMBL" id="MBS4201440.1"/>
    </source>
</evidence>
<evidence type="ECO:0000256" key="2">
    <source>
        <dbReference type="ARBA" id="ARBA00022801"/>
    </source>
</evidence>
<feature type="active site" description="Nucleophile" evidence="10 11">
    <location>
        <position position="79"/>
    </location>
</feature>
<keyword evidence="3 10" id="KW-0663">Pyridoxal phosphate</keyword>
<dbReference type="InterPro" id="IPR002161">
    <property type="entry name" value="PdxT/SNO"/>
</dbReference>
<dbReference type="GO" id="GO:0004359">
    <property type="term" value="F:glutaminase activity"/>
    <property type="evidence" value="ECO:0007669"/>
    <property type="project" value="UniProtKB-UniRule"/>
</dbReference>
<dbReference type="InterPro" id="IPR029062">
    <property type="entry name" value="Class_I_gatase-like"/>
</dbReference>
<evidence type="ECO:0000256" key="1">
    <source>
        <dbReference type="ARBA" id="ARBA00008345"/>
    </source>
</evidence>
<dbReference type="EMBL" id="JAGYPJ010000001">
    <property type="protein sequence ID" value="MBS4201440.1"/>
    <property type="molecule type" value="Genomic_DNA"/>
</dbReference>
<feature type="binding site" evidence="10 12">
    <location>
        <position position="106"/>
    </location>
    <ligand>
        <name>L-glutamine</name>
        <dbReference type="ChEBI" id="CHEBI:58359"/>
    </ligand>
</feature>
<dbReference type="EC" id="3.5.1.2" evidence="10"/>
<proteinExistence type="inferred from homology"/>
<organism evidence="13 14">
    <name type="scientific">Lederbergia citrisecunda</name>
    <dbReference type="NCBI Taxonomy" id="2833583"/>
    <lineage>
        <taxon>Bacteria</taxon>
        <taxon>Bacillati</taxon>
        <taxon>Bacillota</taxon>
        <taxon>Bacilli</taxon>
        <taxon>Bacillales</taxon>
        <taxon>Bacillaceae</taxon>
        <taxon>Lederbergia</taxon>
    </lineage>
</organism>
<sequence>MITIGILGLQGAVREHVNAVEQCGAKAIIVKTVEQLAELDGLILPGGESTTMRRLLDKYHFMEPLKEFAASGKPMFGTCAGLILLAKRIGEANDVHLGLMDITVERNSFGRQVDSFEADLTVAGVADSMTAVFIRAPHIVEAGENVEILAKYNGRIVAAKEGQFLGCSFHPELTDDTRLTQYFIDMCKDAKENTEKNIDIDINVAIDVSI</sequence>
<feature type="binding site" evidence="10 12">
    <location>
        <begin position="134"/>
        <end position="135"/>
    </location>
    <ligand>
        <name>L-glutamine</name>
        <dbReference type="ChEBI" id="CHEBI:58359"/>
    </ligand>
</feature>
<keyword evidence="4 10" id="KW-0315">Glutamine amidotransferase</keyword>
<evidence type="ECO:0000256" key="3">
    <source>
        <dbReference type="ARBA" id="ARBA00022898"/>
    </source>
</evidence>
<dbReference type="GO" id="GO:0006543">
    <property type="term" value="P:L-glutamine catabolic process"/>
    <property type="evidence" value="ECO:0007669"/>
    <property type="project" value="UniProtKB-UniRule"/>
</dbReference>
<dbReference type="Gene3D" id="3.40.50.880">
    <property type="match status" value="1"/>
</dbReference>